<dbReference type="InterPro" id="IPR005171">
    <property type="entry name" value="Cyt_c_oxidase_su4_prok"/>
</dbReference>
<comment type="similarity">
    <text evidence="2">Belongs to the cytochrome c oxidase bacterial subunit 4 family.</text>
</comment>
<dbReference type="GO" id="GO:0015078">
    <property type="term" value="F:proton transmembrane transporter activity"/>
    <property type="evidence" value="ECO:0007669"/>
    <property type="project" value="TreeGrafter"/>
</dbReference>
<keyword evidence="6" id="KW-1003">Cell membrane</keyword>
<feature type="transmembrane region" description="Helical" evidence="17">
    <location>
        <begin position="21"/>
        <end position="44"/>
    </location>
</feature>
<feature type="transmembrane region" description="Helical" evidence="17">
    <location>
        <begin position="50"/>
        <end position="72"/>
    </location>
</feature>
<keyword evidence="9 17" id="KW-1133">Transmembrane helix</keyword>
<keyword evidence="10 18" id="KW-0560">Oxidoreductase</keyword>
<dbReference type="GO" id="GO:0009319">
    <property type="term" value="C:cytochrome o ubiquinol oxidase complex"/>
    <property type="evidence" value="ECO:0007669"/>
    <property type="project" value="TreeGrafter"/>
</dbReference>
<dbReference type="InterPro" id="IPR050968">
    <property type="entry name" value="Cytochrome_c_oxidase_bac_sub4"/>
</dbReference>
<evidence type="ECO:0000256" key="10">
    <source>
        <dbReference type="ARBA" id="ARBA00023002"/>
    </source>
</evidence>
<dbReference type="AlphaFoldDB" id="Q1QHW4"/>
<name>Q1QHW4_NITHX</name>
<organism evidence="18 19">
    <name type="scientific">Nitrobacter hamburgensis (strain DSM 10229 / NCIMB 13809 / X14)</name>
    <dbReference type="NCBI Taxonomy" id="323097"/>
    <lineage>
        <taxon>Bacteria</taxon>
        <taxon>Pseudomonadati</taxon>
        <taxon>Pseudomonadota</taxon>
        <taxon>Alphaproteobacteria</taxon>
        <taxon>Hyphomicrobiales</taxon>
        <taxon>Nitrobacteraceae</taxon>
        <taxon>Nitrobacter</taxon>
    </lineage>
</organism>
<dbReference type="KEGG" id="nha:Nham_3454"/>
<dbReference type="PANTHER" id="PTHR36835">
    <property type="entry name" value="CYTOCHROME BO(3) UBIQUINOL OXIDASE SUBUNIT 4"/>
    <property type="match status" value="1"/>
</dbReference>
<evidence type="ECO:0000256" key="4">
    <source>
        <dbReference type="ARBA" id="ARBA00014689"/>
    </source>
</evidence>
<evidence type="ECO:0000313" key="18">
    <source>
        <dbReference type="EMBL" id="ABE64183.1"/>
    </source>
</evidence>
<protein>
    <recommendedName>
        <fullName evidence="4">Cytochrome bo(3) ubiquinol oxidase subunit 4</fullName>
    </recommendedName>
    <alternativeName>
        <fullName evidence="16">Cytochrome o ubiquinol oxidase subunit 4</fullName>
    </alternativeName>
    <alternativeName>
        <fullName evidence="13">Oxidase bo(3) subunit 4</fullName>
    </alternativeName>
    <alternativeName>
        <fullName evidence="14">Ubiquinol oxidase polypeptide IV</fullName>
    </alternativeName>
    <alternativeName>
        <fullName evidence="15">Ubiquinol oxidase subunit 4</fullName>
    </alternativeName>
</protein>
<evidence type="ECO:0000256" key="16">
    <source>
        <dbReference type="ARBA" id="ARBA00032185"/>
    </source>
</evidence>
<comment type="function">
    <text evidence="12">Cytochrome bo(3) ubiquinol terminal oxidase is the component of the aerobic respiratory chain of E.coli that predominates when cells are grown at high aeration. Has proton pump activity across the membrane in addition to electron transfer, pumping 2 protons/electron.</text>
</comment>
<keyword evidence="7 17" id="KW-0812">Transmembrane</keyword>
<proteinExistence type="inferred from homology"/>
<dbReference type="GO" id="GO:0015990">
    <property type="term" value="P:electron transport coupled proton transport"/>
    <property type="evidence" value="ECO:0007669"/>
    <property type="project" value="InterPro"/>
</dbReference>
<evidence type="ECO:0000256" key="1">
    <source>
        <dbReference type="ARBA" id="ARBA00004651"/>
    </source>
</evidence>
<dbReference type="STRING" id="323097.Nham_3454"/>
<accession>Q1QHW4</accession>
<dbReference type="PANTHER" id="PTHR36835:SF1">
    <property type="entry name" value="CYTOCHROME BO(3) UBIQUINOL OXIDASE SUBUNIT 4"/>
    <property type="match status" value="1"/>
</dbReference>
<sequence>MAAAPRSSERPTLPRRADVTIKSYLIGVVLALALTAIPFGLVAAHTLPPIQTFVIIGVAAIAQVVVHLRYFLHLDFKPSSQNKLVALCFAAVVLLILVGGTLWIMFDRYYRMT</sequence>
<evidence type="ECO:0000256" key="11">
    <source>
        <dbReference type="ARBA" id="ARBA00023136"/>
    </source>
</evidence>
<reference evidence="18 19" key="1">
    <citation type="submission" date="2006-03" db="EMBL/GenBank/DDBJ databases">
        <title>Complete sequence of chromosome of Nitrobacter hamburgensis X14.</title>
        <authorList>
            <consortium name="US DOE Joint Genome Institute"/>
            <person name="Copeland A."/>
            <person name="Lucas S."/>
            <person name="Lapidus A."/>
            <person name="Barry K."/>
            <person name="Detter J.C."/>
            <person name="Glavina del Rio T."/>
            <person name="Hammon N."/>
            <person name="Israni S."/>
            <person name="Dalin E."/>
            <person name="Tice H."/>
            <person name="Pitluck S."/>
            <person name="Chain P."/>
            <person name="Malfatti S."/>
            <person name="Shin M."/>
            <person name="Vergez L."/>
            <person name="Schmutz J."/>
            <person name="Larimer F."/>
            <person name="Land M."/>
            <person name="Hauser L."/>
            <person name="Kyrpides N."/>
            <person name="Ivanova N."/>
            <person name="Ward B."/>
            <person name="Arp D."/>
            <person name="Klotz M."/>
            <person name="Stein L."/>
            <person name="O'Mullan G."/>
            <person name="Starkenburg S."/>
            <person name="Sayavedra L."/>
            <person name="Poret-Peterson A.T."/>
            <person name="Gentry M.E."/>
            <person name="Bruce D."/>
            <person name="Richardson P."/>
        </authorList>
    </citation>
    <scope>NUCLEOTIDE SEQUENCE [LARGE SCALE GENOMIC DNA]</scope>
    <source>
        <strain evidence="19">DSM 10229 / NCIMB 13809 / X14</strain>
    </source>
</reference>
<dbReference type="Proteomes" id="UP000001953">
    <property type="component" value="Chromosome"/>
</dbReference>
<dbReference type="GO" id="GO:0009486">
    <property type="term" value="F:cytochrome bo3 ubiquinol oxidase activity"/>
    <property type="evidence" value="ECO:0007669"/>
    <property type="project" value="InterPro"/>
</dbReference>
<evidence type="ECO:0000256" key="2">
    <source>
        <dbReference type="ARBA" id="ARBA00008079"/>
    </source>
</evidence>
<evidence type="ECO:0000256" key="13">
    <source>
        <dbReference type="ARBA" id="ARBA00030071"/>
    </source>
</evidence>
<evidence type="ECO:0000256" key="5">
    <source>
        <dbReference type="ARBA" id="ARBA00022448"/>
    </source>
</evidence>
<dbReference type="GO" id="GO:0019646">
    <property type="term" value="P:aerobic electron transport chain"/>
    <property type="evidence" value="ECO:0007669"/>
    <property type="project" value="TreeGrafter"/>
</dbReference>
<dbReference type="GO" id="GO:0005886">
    <property type="term" value="C:plasma membrane"/>
    <property type="evidence" value="ECO:0007669"/>
    <property type="project" value="UniProtKB-SubCell"/>
</dbReference>
<keyword evidence="8" id="KW-0249">Electron transport</keyword>
<dbReference type="InterPro" id="IPR014210">
    <property type="entry name" value="Cyt_o_ubiqinol_oxidase_su4"/>
</dbReference>
<evidence type="ECO:0000256" key="14">
    <source>
        <dbReference type="ARBA" id="ARBA00030211"/>
    </source>
</evidence>
<evidence type="ECO:0000256" key="7">
    <source>
        <dbReference type="ARBA" id="ARBA00022692"/>
    </source>
</evidence>
<evidence type="ECO:0000256" key="3">
    <source>
        <dbReference type="ARBA" id="ARBA00011700"/>
    </source>
</evidence>
<comment type="subunit">
    <text evidence="3">Heterooctamer of two A chains, two B chains, two C chains and two D chains.</text>
</comment>
<evidence type="ECO:0000313" key="19">
    <source>
        <dbReference type="Proteomes" id="UP000001953"/>
    </source>
</evidence>
<evidence type="ECO:0000256" key="9">
    <source>
        <dbReference type="ARBA" id="ARBA00022989"/>
    </source>
</evidence>
<dbReference type="Pfam" id="PF03626">
    <property type="entry name" value="COX4_pro"/>
    <property type="match status" value="1"/>
</dbReference>
<dbReference type="eggNOG" id="COG3125">
    <property type="taxonomic scope" value="Bacteria"/>
</dbReference>
<evidence type="ECO:0000256" key="6">
    <source>
        <dbReference type="ARBA" id="ARBA00022475"/>
    </source>
</evidence>
<gene>
    <name evidence="18" type="ordered locus">Nham_3454</name>
</gene>
<evidence type="ECO:0000256" key="8">
    <source>
        <dbReference type="ARBA" id="ARBA00022982"/>
    </source>
</evidence>
<dbReference type="EMBL" id="CP000319">
    <property type="protein sequence ID" value="ABE64183.1"/>
    <property type="molecule type" value="Genomic_DNA"/>
</dbReference>
<dbReference type="NCBIfam" id="TIGR02847">
    <property type="entry name" value="CyoD"/>
    <property type="match status" value="1"/>
</dbReference>
<keyword evidence="5" id="KW-0813">Transport</keyword>
<dbReference type="RefSeq" id="WP_011511832.1">
    <property type="nucleotide sequence ID" value="NC_007964.1"/>
</dbReference>
<dbReference type="HOGENOM" id="CLU_140945_1_1_5"/>
<evidence type="ECO:0000256" key="17">
    <source>
        <dbReference type="SAM" id="Phobius"/>
    </source>
</evidence>
<keyword evidence="11 17" id="KW-0472">Membrane</keyword>
<keyword evidence="19" id="KW-1185">Reference proteome</keyword>
<comment type="subcellular location">
    <subcellularLocation>
        <location evidence="1">Cell membrane</location>
        <topology evidence="1">Multi-pass membrane protein</topology>
    </subcellularLocation>
</comment>
<evidence type="ECO:0000256" key="12">
    <source>
        <dbReference type="ARBA" id="ARBA00025694"/>
    </source>
</evidence>
<feature type="transmembrane region" description="Helical" evidence="17">
    <location>
        <begin position="84"/>
        <end position="106"/>
    </location>
</feature>
<evidence type="ECO:0000256" key="15">
    <source>
        <dbReference type="ARBA" id="ARBA00031887"/>
    </source>
</evidence>
<dbReference type="OrthoDB" id="2375888at2"/>